<evidence type="ECO:0000256" key="3">
    <source>
        <dbReference type="ARBA" id="ARBA00044955"/>
    </source>
</evidence>
<evidence type="ECO:0000256" key="1">
    <source>
        <dbReference type="ARBA" id="ARBA00022669"/>
    </source>
</evidence>
<dbReference type="CDD" id="cd00118">
    <property type="entry name" value="LysM"/>
    <property type="match status" value="4"/>
</dbReference>
<dbReference type="PANTHER" id="PTHR34997">
    <property type="entry name" value="AM15"/>
    <property type="match status" value="1"/>
</dbReference>
<comment type="similarity">
    <text evidence="3">Belongs to the secreted LysM effector family.</text>
</comment>
<dbReference type="PANTHER" id="PTHR34997:SF1">
    <property type="entry name" value="PEPTIDOGLYCAN-BINDING LYSIN DOMAIN"/>
    <property type="match status" value="1"/>
</dbReference>
<dbReference type="InterPro" id="IPR018392">
    <property type="entry name" value="LysM"/>
</dbReference>
<feature type="domain" description="LysM" evidence="5">
    <location>
        <begin position="325"/>
        <end position="372"/>
    </location>
</feature>
<feature type="signal peptide" evidence="4">
    <location>
        <begin position="1"/>
        <end position="20"/>
    </location>
</feature>
<evidence type="ECO:0000313" key="7">
    <source>
        <dbReference type="Proteomes" id="UP001321760"/>
    </source>
</evidence>
<evidence type="ECO:0000256" key="4">
    <source>
        <dbReference type="SAM" id="SignalP"/>
    </source>
</evidence>
<dbReference type="AlphaFoldDB" id="A0AAV9G271"/>
<dbReference type="GO" id="GO:0008061">
    <property type="term" value="F:chitin binding"/>
    <property type="evidence" value="ECO:0007669"/>
    <property type="project" value="UniProtKB-KW"/>
</dbReference>
<dbReference type="SUPFAM" id="SSF54106">
    <property type="entry name" value="LysM domain"/>
    <property type="match status" value="2"/>
</dbReference>
<keyword evidence="7" id="KW-1185">Reference proteome</keyword>
<keyword evidence="1" id="KW-0147">Chitin-binding</keyword>
<proteinExistence type="inferred from homology"/>
<keyword evidence="2" id="KW-0843">Virulence</keyword>
<feature type="domain" description="LysM" evidence="5">
    <location>
        <begin position="39"/>
        <end position="86"/>
    </location>
</feature>
<sequence length="665" mass="71306">MAAAVLTAVVLSLSMRHVLAIETSPAGPTMAGIAWDCSGWHTVVSGDTCWDIWQTYTLTETEFLDMNPDVTAGCASNFWLGYSYCVRVGAPDPTLTGIAANCNKWHTVVSGDTCWDIWQTYTLTETEFLEWNPAVTSGCASNFWAGYSYCVGVNDNIPGPSSSESSAVPSSTVASASSSSVQLSSTTPYSIRYPVTSYPLTTTPAETALPPQRTLGSHPPNCNTWHLVGYGGDCVEVLNLYGHRLTAEQLLEYNPTIGEECDGLYSGWYACVGIQPEDSSSIGWYTVQTPFTEPASTAYPGYVATEIPSFAPSPTQAGIPPSCQNFYQAKAGDNCNSVLAVYDYISEAQFFAWNPALNDDCQGLWVDHHYCVADVPSLGDMPMPPTITAGASPTRPGTTNTCQKWYKTRVRDTCESIAAMFGTFASLDFITWNPNVGSSCGNIKQDTYYCVGVPGTPTTRAEAVTPTVPPALQTQAGVISNCTRFWLVSPADTCVSIIRDSGALLAADLTEDGFYEWNPAIGSNCAGLAVDYHVCVSVLEWDTILPVSTVTLTDGLPASSVPASSVISSESSALPSETPVTTPTPFMPGMVANCVRFYFRGDPPGLYCYDIAMHAGIDLADFYLWNPQVLNDCSGLWADTWYCIGLQGSTPTTIATGYPTPDPNP</sequence>
<protein>
    <submittedName>
        <fullName evidence="6">Carbohydrate-binding protein</fullName>
    </submittedName>
</protein>
<comment type="caution">
    <text evidence="6">The sequence shown here is derived from an EMBL/GenBank/DDBJ whole genome shotgun (WGS) entry which is preliminary data.</text>
</comment>
<evidence type="ECO:0000313" key="6">
    <source>
        <dbReference type="EMBL" id="KAK4442793.1"/>
    </source>
</evidence>
<dbReference type="Gene3D" id="3.10.350.10">
    <property type="entry name" value="LysM domain"/>
    <property type="match status" value="7"/>
</dbReference>
<evidence type="ECO:0000256" key="2">
    <source>
        <dbReference type="ARBA" id="ARBA00023026"/>
    </source>
</evidence>
<name>A0AAV9G271_9PEZI</name>
<dbReference type="Pfam" id="PF01476">
    <property type="entry name" value="LysM"/>
    <property type="match status" value="2"/>
</dbReference>
<keyword evidence="4" id="KW-0732">Signal</keyword>
<dbReference type="SMART" id="SM00257">
    <property type="entry name" value="LysM"/>
    <property type="match status" value="3"/>
</dbReference>
<reference evidence="6" key="1">
    <citation type="journal article" date="2023" name="Mol. Phylogenet. Evol.">
        <title>Genome-scale phylogeny and comparative genomics of the fungal order Sordariales.</title>
        <authorList>
            <person name="Hensen N."/>
            <person name="Bonometti L."/>
            <person name="Westerberg I."/>
            <person name="Brannstrom I.O."/>
            <person name="Guillou S."/>
            <person name="Cros-Aarteil S."/>
            <person name="Calhoun S."/>
            <person name="Haridas S."/>
            <person name="Kuo A."/>
            <person name="Mondo S."/>
            <person name="Pangilinan J."/>
            <person name="Riley R."/>
            <person name="LaButti K."/>
            <person name="Andreopoulos B."/>
            <person name="Lipzen A."/>
            <person name="Chen C."/>
            <person name="Yan M."/>
            <person name="Daum C."/>
            <person name="Ng V."/>
            <person name="Clum A."/>
            <person name="Steindorff A."/>
            <person name="Ohm R.A."/>
            <person name="Martin F."/>
            <person name="Silar P."/>
            <person name="Natvig D.O."/>
            <person name="Lalanne C."/>
            <person name="Gautier V."/>
            <person name="Ament-Velasquez S.L."/>
            <person name="Kruys A."/>
            <person name="Hutchinson M.I."/>
            <person name="Powell A.J."/>
            <person name="Barry K."/>
            <person name="Miller A.N."/>
            <person name="Grigoriev I.V."/>
            <person name="Debuchy R."/>
            <person name="Gladieux P."/>
            <person name="Hiltunen Thoren M."/>
            <person name="Johannesson H."/>
        </authorList>
    </citation>
    <scope>NUCLEOTIDE SEQUENCE</scope>
    <source>
        <strain evidence="6">PSN243</strain>
    </source>
</reference>
<accession>A0AAV9G271</accession>
<organism evidence="6 7">
    <name type="scientific">Podospora aff. communis PSN243</name>
    <dbReference type="NCBI Taxonomy" id="3040156"/>
    <lineage>
        <taxon>Eukaryota</taxon>
        <taxon>Fungi</taxon>
        <taxon>Dikarya</taxon>
        <taxon>Ascomycota</taxon>
        <taxon>Pezizomycotina</taxon>
        <taxon>Sordariomycetes</taxon>
        <taxon>Sordariomycetidae</taxon>
        <taxon>Sordariales</taxon>
        <taxon>Podosporaceae</taxon>
        <taxon>Podospora</taxon>
    </lineage>
</organism>
<dbReference type="Proteomes" id="UP001321760">
    <property type="component" value="Unassembled WGS sequence"/>
</dbReference>
<feature type="chain" id="PRO_5043911461" evidence="4">
    <location>
        <begin position="21"/>
        <end position="665"/>
    </location>
</feature>
<evidence type="ECO:0000259" key="5">
    <source>
        <dbReference type="PROSITE" id="PS51782"/>
    </source>
</evidence>
<feature type="domain" description="LysM" evidence="5">
    <location>
        <begin position="104"/>
        <end position="151"/>
    </location>
</feature>
<feature type="domain" description="LysM" evidence="5">
    <location>
        <begin position="598"/>
        <end position="644"/>
    </location>
</feature>
<gene>
    <name evidence="6" type="ORF">QBC34DRAFT_312322</name>
</gene>
<dbReference type="PROSITE" id="PS51782">
    <property type="entry name" value="LYSM"/>
    <property type="match status" value="5"/>
</dbReference>
<dbReference type="EMBL" id="MU866006">
    <property type="protein sequence ID" value="KAK4442793.1"/>
    <property type="molecule type" value="Genomic_DNA"/>
</dbReference>
<dbReference type="InterPro" id="IPR052210">
    <property type="entry name" value="LysM1-like"/>
</dbReference>
<reference evidence="6" key="2">
    <citation type="submission" date="2023-05" db="EMBL/GenBank/DDBJ databases">
        <authorList>
            <consortium name="Lawrence Berkeley National Laboratory"/>
            <person name="Steindorff A."/>
            <person name="Hensen N."/>
            <person name="Bonometti L."/>
            <person name="Westerberg I."/>
            <person name="Brannstrom I.O."/>
            <person name="Guillou S."/>
            <person name="Cros-Aarteil S."/>
            <person name="Calhoun S."/>
            <person name="Haridas S."/>
            <person name="Kuo A."/>
            <person name="Mondo S."/>
            <person name="Pangilinan J."/>
            <person name="Riley R."/>
            <person name="Labutti K."/>
            <person name="Andreopoulos B."/>
            <person name="Lipzen A."/>
            <person name="Chen C."/>
            <person name="Yanf M."/>
            <person name="Daum C."/>
            <person name="Ng V."/>
            <person name="Clum A."/>
            <person name="Ohm R."/>
            <person name="Martin F."/>
            <person name="Silar P."/>
            <person name="Natvig D."/>
            <person name="Lalanne C."/>
            <person name="Gautier V."/>
            <person name="Ament-Velasquez S.L."/>
            <person name="Kruys A."/>
            <person name="Hutchinson M.I."/>
            <person name="Powell A.J."/>
            <person name="Barry K."/>
            <person name="Miller A.N."/>
            <person name="Grigoriev I.V."/>
            <person name="Debuchy R."/>
            <person name="Gladieux P."/>
            <person name="Thoren M.H."/>
            <person name="Johannesson H."/>
        </authorList>
    </citation>
    <scope>NUCLEOTIDE SEQUENCE</scope>
    <source>
        <strain evidence="6">PSN243</strain>
    </source>
</reference>
<feature type="domain" description="LysM" evidence="5">
    <location>
        <begin position="404"/>
        <end position="451"/>
    </location>
</feature>
<dbReference type="InterPro" id="IPR036779">
    <property type="entry name" value="LysM_dom_sf"/>
</dbReference>